<evidence type="ECO:0000259" key="1">
    <source>
        <dbReference type="Pfam" id="PF01717"/>
    </source>
</evidence>
<keyword evidence="3" id="KW-1185">Reference proteome</keyword>
<dbReference type="InterPro" id="IPR038071">
    <property type="entry name" value="UROD/MetE-like_sf"/>
</dbReference>
<dbReference type="GO" id="GO:0009086">
    <property type="term" value="P:methionine biosynthetic process"/>
    <property type="evidence" value="ECO:0007669"/>
    <property type="project" value="InterPro"/>
</dbReference>
<dbReference type="GO" id="GO:0003871">
    <property type="term" value="F:5-methyltetrahydropteroyltriglutamate-homocysteine S-methyltransferase activity"/>
    <property type="evidence" value="ECO:0007669"/>
    <property type="project" value="InterPro"/>
</dbReference>
<dbReference type="InterPro" id="IPR002629">
    <property type="entry name" value="Met_Synth_C/arc"/>
</dbReference>
<name>A0A939JMY6_9ACTN</name>
<dbReference type="EMBL" id="JAFLRJ010001000">
    <property type="protein sequence ID" value="MBO0517925.1"/>
    <property type="molecule type" value="Genomic_DNA"/>
</dbReference>
<accession>A0A939JMY6</accession>
<feature type="domain" description="Cobalamin-independent methionine synthase MetE C-terminal/archaeal" evidence="1">
    <location>
        <begin position="1"/>
        <end position="30"/>
    </location>
</feature>
<dbReference type="Proteomes" id="UP000664167">
    <property type="component" value="Unassembled WGS sequence"/>
</dbReference>
<protein>
    <recommendedName>
        <fullName evidence="1">Cobalamin-independent methionine synthase MetE C-terminal/archaeal domain-containing protein</fullName>
    </recommendedName>
</protein>
<evidence type="ECO:0000313" key="2">
    <source>
        <dbReference type="EMBL" id="MBO0517925.1"/>
    </source>
</evidence>
<proteinExistence type="predicted"/>
<dbReference type="Pfam" id="PF01717">
    <property type="entry name" value="Meth_synt_2"/>
    <property type="match status" value="1"/>
</dbReference>
<dbReference type="AlphaFoldDB" id="A0A939JMY6"/>
<comment type="caution">
    <text evidence="2">The sequence shown here is derived from an EMBL/GenBank/DDBJ whole genome shotgun (WGS) entry which is preliminary data.</text>
</comment>
<evidence type="ECO:0000313" key="3">
    <source>
        <dbReference type="Proteomes" id="UP000664167"/>
    </source>
</evidence>
<gene>
    <name evidence="2" type="ORF">J0695_40265</name>
</gene>
<organism evidence="2 3">
    <name type="scientific">Streptomyces beijiangensis</name>
    <dbReference type="NCBI Taxonomy" id="163361"/>
    <lineage>
        <taxon>Bacteria</taxon>
        <taxon>Bacillati</taxon>
        <taxon>Actinomycetota</taxon>
        <taxon>Actinomycetes</taxon>
        <taxon>Kitasatosporales</taxon>
        <taxon>Streptomycetaceae</taxon>
        <taxon>Streptomyces</taxon>
    </lineage>
</organism>
<feature type="non-terminal residue" evidence="2">
    <location>
        <position position="1"/>
    </location>
</feature>
<reference evidence="2" key="1">
    <citation type="submission" date="2021-03" db="EMBL/GenBank/DDBJ databases">
        <title>Streptomyces poriferae sp. nov., a novel marine sponge-derived Actinobacteria species with anti-MRSA activity.</title>
        <authorList>
            <person name="Sandoval-Powers M."/>
            <person name="Kralova S."/>
            <person name="Nguyen G.-S."/>
            <person name="Fawwal D."/>
            <person name="Degnes K."/>
            <person name="Klinkenberg G."/>
            <person name="Sletta H."/>
            <person name="Wentzel A."/>
            <person name="Liles M.R."/>
        </authorList>
    </citation>
    <scope>NUCLEOTIDE SEQUENCE</scope>
    <source>
        <strain evidence="2">DSM 41794</strain>
    </source>
</reference>
<dbReference type="GO" id="GO:0008270">
    <property type="term" value="F:zinc ion binding"/>
    <property type="evidence" value="ECO:0007669"/>
    <property type="project" value="InterPro"/>
</dbReference>
<dbReference type="Gene3D" id="3.20.20.210">
    <property type="match status" value="1"/>
</dbReference>
<dbReference type="SUPFAM" id="SSF51726">
    <property type="entry name" value="UROD/MetE-like"/>
    <property type="match status" value="1"/>
</dbReference>
<sequence length="77" mass="8285">RLWINPDCGLKTRGTAEVGPALEHLVAAARRVRAAVVQALGLPAEGFWRLDVVPLTATELSGRSGRWNLRCGSPLIP</sequence>